<reference evidence="1" key="1">
    <citation type="submission" date="2018-05" db="EMBL/GenBank/DDBJ databases">
        <title>Effector identification in a new, highly contiguous assembly of the strawberry crown rot pathogen Phytophthora cactorum.</title>
        <authorList>
            <person name="Armitage A.D."/>
            <person name="Nellist C.F."/>
            <person name="Bates H."/>
            <person name="Vickerstaff R.J."/>
            <person name="Harrison R.J."/>
        </authorList>
    </citation>
    <scope>NUCLEOTIDE SEQUENCE</scope>
    <source>
        <strain evidence="1">P421</strain>
    </source>
</reference>
<proteinExistence type="predicted"/>
<dbReference type="Proteomes" id="UP000760860">
    <property type="component" value="Unassembled WGS sequence"/>
</dbReference>
<sequence length="301" mass="33483">MRAFMRAIGLGGLFRRSANSTAKASTANNTAGSFRVLTLEQFEKMTTVDNSAVFEARRSSSTNERPQFLFFCGSDNSAFPSGELTSPNGSTLASRFASMNAPTPAQPVIDHHMPVFFMPPLSPSRPSLGACRTPDASLLSPLKITRRTGGIQRQTLLEFCLQQFQKELQIRLKKLQQGNSIDKLQQLTQLIPLNFPLKLQTTRKEISLQQLKKSHQEQIQQNLFTAKEHRKQELAARENIKLSEQIKNNTASRSTFKLSVQGPSPLFRTPEGLSASYDSSRALTVASNLQQAEVSKVRLMI</sequence>
<evidence type="ECO:0000313" key="2">
    <source>
        <dbReference type="Proteomes" id="UP000760860"/>
    </source>
</evidence>
<dbReference type="VEuPathDB" id="FungiDB:PC110_g20688"/>
<protein>
    <submittedName>
        <fullName evidence="1">Uncharacterized protein</fullName>
    </submittedName>
</protein>
<dbReference type="EMBL" id="RCMV01000884">
    <property type="protein sequence ID" value="KAG3212027.1"/>
    <property type="molecule type" value="Genomic_DNA"/>
</dbReference>
<name>A0A8T1HJ13_9STRA</name>
<accession>A0A8T1HJ13</accession>
<organism evidence="1 2">
    <name type="scientific">Phytophthora cactorum</name>
    <dbReference type="NCBI Taxonomy" id="29920"/>
    <lineage>
        <taxon>Eukaryota</taxon>
        <taxon>Sar</taxon>
        <taxon>Stramenopiles</taxon>
        <taxon>Oomycota</taxon>
        <taxon>Peronosporomycetes</taxon>
        <taxon>Peronosporales</taxon>
        <taxon>Peronosporaceae</taxon>
        <taxon>Phytophthora</taxon>
    </lineage>
</organism>
<gene>
    <name evidence="1" type="ORF">PC129_g17003</name>
</gene>
<dbReference type="AlphaFoldDB" id="A0A8T1HJ13"/>
<comment type="caution">
    <text evidence="1">The sequence shown here is derived from an EMBL/GenBank/DDBJ whole genome shotgun (WGS) entry which is preliminary data.</text>
</comment>
<evidence type="ECO:0000313" key="1">
    <source>
        <dbReference type="EMBL" id="KAG3212027.1"/>
    </source>
</evidence>